<feature type="transmembrane region" description="Helical" evidence="8">
    <location>
        <begin position="12"/>
        <end position="29"/>
    </location>
</feature>
<gene>
    <name evidence="9" type="ORF">OFUS_LOCUS4900</name>
</gene>
<evidence type="ECO:0000256" key="7">
    <source>
        <dbReference type="SAM" id="MobiDB-lite"/>
    </source>
</evidence>
<evidence type="ECO:0000256" key="1">
    <source>
        <dbReference type="ARBA" id="ARBA00004141"/>
    </source>
</evidence>
<evidence type="ECO:0000313" key="9">
    <source>
        <dbReference type="EMBL" id="CAH1777913.1"/>
    </source>
</evidence>
<feature type="transmembrane region" description="Helical" evidence="8">
    <location>
        <begin position="130"/>
        <end position="152"/>
    </location>
</feature>
<feature type="transmembrane region" description="Helical" evidence="8">
    <location>
        <begin position="164"/>
        <end position="185"/>
    </location>
</feature>
<reference evidence="9" key="1">
    <citation type="submission" date="2022-03" db="EMBL/GenBank/DDBJ databases">
        <authorList>
            <person name="Martin C."/>
        </authorList>
    </citation>
    <scope>NUCLEOTIDE SEQUENCE</scope>
</reference>
<feature type="transmembrane region" description="Helical" evidence="8">
    <location>
        <begin position="91"/>
        <end position="110"/>
    </location>
</feature>
<dbReference type="PROSITE" id="PS00457">
    <property type="entry name" value="NA_SOLUT_SYMP_2"/>
    <property type="match status" value="1"/>
</dbReference>
<evidence type="ECO:0000313" key="10">
    <source>
        <dbReference type="Proteomes" id="UP000749559"/>
    </source>
</evidence>
<feature type="transmembrane region" description="Helical" evidence="8">
    <location>
        <begin position="364"/>
        <end position="390"/>
    </location>
</feature>
<feature type="transmembrane region" description="Helical" evidence="8">
    <location>
        <begin position="622"/>
        <end position="645"/>
    </location>
</feature>
<feature type="transmembrane region" description="Helical" evidence="8">
    <location>
        <begin position="509"/>
        <end position="533"/>
    </location>
</feature>
<comment type="subcellular location">
    <subcellularLocation>
        <location evidence="1">Membrane</location>
        <topology evidence="1">Multi-pass membrane protein</topology>
    </subcellularLocation>
</comment>
<feature type="region of interest" description="Disordered" evidence="7">
    <location>
        <begin position="552"/>
        <end position="577"/>
    </location>
</feature>
<dbReference type="PANTHER" id="PTHR11819:SF195">
    <property type="entry name" value="SODIUM_GLUCOSE COTRANSPORTER 4"/>
    <property type="match status" value="1"/>
</dbReference>
<dbReference type="InterPro" id="IPR018212">
    <property type="entry name" value="Na/solute_symporter_CS"/>
</dbReference>
<dbReference type="InterPro" id="IPR001734">
    <property type="entry name" value="Na/solute_symporter"/>
</dbReference>
<dbReference type="AlphaFoldDB" id="A0A8J1THK1"/>
<dbReference type="PROSITE" id="PS50283">
    <property type="entry name" value="NA_SOLUT_SYMP_3"/>
    <property type="match status" value="1"/>
</dbReference>
<dbReference type="InterPro" id="IPR038377">
    <property type="entry name" value="Na/Glc_symporter_sf"/>
</dbReference>
<sequence length="646" mass="70621">MVEVATLTGWDIAVIVLYFVIVLGVGLFATIRANRGSTEGFFLAGKSMTFIPIAGSIFATNVGAPMFVGLAGSAAALGIAPVMFEWHATYILILLGWVFVPIYIASATTTMPEYLGKRFGGVRLRVYNSIVQLVMMALTGISGEIYAGGLFIRQILGWNMYLSVLLILAVTSIYTIGGGLTAVIYTDTLQSGILIVGAAILAGLSITKVGGWEGMFQQFPGAAANYSYVNRALYGNTTCGFPPDDYMHIFRGVDSGYPWPGLTFGLTILATHYFCTNQVIVQRCLSAKNITHAKASTVVASYLKILPFFLFVTPGMVSRILYPQEIGCADPDHCNEVCGNPAGCTNIAYPLLVLRVMPTGLRGLMLAAMLAALMSSLTSIFNSSSTLFTMDIWQRVRPRASQNELVLTGRIFSAIMIGLSVAWLPILQLIQGSQLWNYLQSISSYINPPWVAVFLLGMFWPRCNEQGAFWGLMAGLIAGVIRMGIHFSFPEPSCAAGVEDTRPAIFKDVHYLHFAMILFAISFIVIVSVSLLTEPRPKRKLHRLTWSTRMDKEEPELSSDEEAEEEEELTKKDPEAPEDLSKARKVYNFICGIEPEQTKTKLSKEAAAAIRAEMTDIAETPFLSNIMNINAIIAIAVTCFLIGFFA</sequence>
<evidence type="ECO:0000256" key="2">
    <source>
        <dbReference type="ARBA" id="ARBA00006434"/>
    </source>
</evidence>
<evidence type="ECO:0000256" key="4">
    <source>
        <dbReference type="ARBA" id="ARBA00022989"/>
    </source>
</evidence>
<comment type="caution">
    <text evidence="9">The sequence shown here is derived from an EMBL/GenBank/DDBJ whole genome shotgun (WGS) entry which is preliminary data.</text>
</comment>
<keyword evidence="3 8" id="KW-0812">Transmembrane</keyword>
<keyword evidence="5 8" id="KW-0472">Membrane</keyword>
<feature type="transmembrane region" description="Helical" evidence="8">
    <location>
        <begin position="467"/>
        <end position="489"/>
    </location>
</feature>
<feature type="compositionally biased region" description="Acidic residues" evidence="7">
    <location>
        <begin position="553"/>
        <end position="568"/>
    </location>
</feature>
<organism evidence="9 10">
    <name type="scientific">Owenia fusiformis</name>
    <name type="common">Polychaete worm</name>
    <dbReference type="NCBI Taxonomy" id="6347"/>
    <lineage>
        <taxon>Eukaryota</taxon>
        <taxon>Metazoa</taxon>
        <taxon>Spiralia</taxon>
        <taxon>Lophotrochozoa</taxon>
        <taxon>Annelida</taxon>
        <taxon>Polychaeta</taxon>
        <taxon>Sedentaria</taxon>
        <taxon>Canalipalpata</taxon>
        <taxon>Sabellida</taxon>
        <taxon>Oweniida</taxon>
        <taxon>Oweniidae</taxon>
        <taxon>Owenia</taxon>
    </lineage>
</organism>
<keyword evidence="4 8" id="KW-1133">Transmembrane helix</keyword>
<feature type="transmembrane region" description="Helical" evidence="8">
    <location>
        <begin position="302"/>
        <end position="322"/>
    </location>
</feature>
<evidence type="ECO:0000256" key="6">
    <source>
        <dbReference type="RuleBase" id="RU362091"/>
    </source>
</evidence>
<feature type="transmembrane region" description="Helical" evidence="8">
    <location>
        <begin position="191"/>
        <end position="210"/>
    </location>
</feature>
<dbReference type="GO" id="GO:0005412">
    <property type="term" value="F:D-glucose:sodium symporter activity"/>
    <property type="evidence" value="ECO:0007669"/>
    <property type="project" value="TreeGrafter"/>
</dbReference>
<evidence type="ECO:0000256" key="3">
    <source>
        <dbReference type="ARBA" id="ARBA00022692"/>
    </source>
</evidence>
<accession>A0A8J1THK1</accession>
<dbReference type="GO" id="GO:0005886">
    <property type="term" value="C:plasma membrane"/>
    <property type="evidence" value="ECO:0007669"/>
    <property type="project" value="TreeGrafter"/>
</dbReference>
<dbReference type="OrthoDB" id="6132759at2759"/>
<protein>
    <submittedName>
        <fullName evidence="9">Uncharacterized protein</fullName>
    </submittedName>
</protein>
<feature type="transmembrane region" description="Helical" evidence="8">
    <location>
        <begin position="442"/>
        <end position="460"/>
    </location>
</feature>
<evidence type="ECO:0000256" key="8">
    <source>
        <dbReference type="SAM" id="Phobius"/>
    </source>
</evidence>
<dbReference type="EMBL" id="CAIIXF020000002">
    <property type="protein sequence ID" value="CAH1777913.1"/>
    <property type="molecule type" value="Genomic_DNA"/>
</dbReference>
<evidence type="ECO:0000256" key="5">
    <source>
        <dbReference type="ARBA" id="ARBA00023136"/>
    </source>
</evidence>
<proteinExistence type="inferred from homology"/>
<dbReference type="Proteomes" id="UP000749559">
    <property type="component" value="Unassembled WGS sequence"/>
</dbReference>
<dbReference type="Gene3D" id="1.20.1730.10">
    <property type="entry name" value="Sodium/glucose cotransporter"/>
    <property type="match status" value="1"/>
</dbReference>
<dbReference type="PANTHER" id="PTHR11819">
    <property type="entry name" value="SOLUTE CARRIER FAMILY 5"/>
    <property type="match status" value="1"/>
</dbReference>
<name>A0A8J1THK1_OWEFU</name>
<feature type="transmembrane region" description="Helical" evidence="8">
    <location>
        <begin position="411"/>
        <end position="430"/>
    </location>
</feature>
<comment type="similarity">
    <text evidence="2 6">Belongs to the sodium:solute symporter (SSF) (TC 2.A.21) family.</text>
</comment>
<keyword evidence="10" id="KW-1185">Reference proteome</keyword>
<dbReference type="NCBIfam" id="TIGR00813">
    <property type="entry name" value="sss"/>
    <property type="match status" value="1"/>
</dbReference>
<dbReference type="Pfam" id="PF00474">
    <property type="entry name" value="SSF"/>
    <property type="match status" value="1"/>
</dbReference>